<dbReference type="KEGG" id="hadh:FRZ61_03340"/>
<dbReference type="OrthoDB" id="9805356at2"/>
<dbReference type="InterPro" id="IPR010982">
    <property type="entry name" value="Lambda_DNA-bd_dom_sf"/>
</dbReference>
<dbReference type="Pfam" id="PF01381">
    <property type="entry name" value="HTH_3"/>
    <property type="match status" value="1"/>
</dbReference>
<dbReference type="GO" id="GO:0005829">
    <property type="term" value="C:cytosol"/>
    <property type="evidence" value="ECO:0007669"/>
    <property type="project" value="TreeGrafter"/>
</dbReference>
<dbReference type="PANTHER" id="PTHR46797:SF20">
    <property type="entry name" value="BLR4304 PROTEIN"/>
    <property type="match status" value="1"/>
</dbReference>
<dbReference type="SUPFAM" id="SSF47413">
    <property type="entry name" value="lambda repressor-like DNA-binding domains"/>
    <property type="match status" value="1"/>
</dbReference>
<dbReference type="Gene3D" id="1.10.260.40">
    <property type="entry name" value="lambda repressor-like DNA-binding domains"/>
    <property type="match status" value="1"/>
</dbReference>
<dbReference type="InterPro" id="IPR013096">
    <property type="entry name" value="Cupin_2"/>
</dbReference>
<protein>
    <submittedName>
        <fullName evidence="4">XRE family transcriptional regulator</fullName>
    </submittedName>
</protein>
<dbReference type="PANTHER" id="PTHR46797">
    <property type="entry name" value="HTH-TYPE TRANSCRIPTIONAL REGULATOR"/>
    <property type="match status" value="1"/>
</dbReference>
<keyword evidence="5" id="KW-1185">Reference proteome</keyword>
<evidence type="ECO:0000256" key="2">
    <source>
        <dbReference type="SAM" id="MobiDB-lite"/>
    </source>
</evidence>
<dbReference type="SUPFAM" id="SSF51182">
    <property type="entry name" value="RmlC-like cupins"/>
    <property type="match status" value="1"/>
</dbReference>
<gene>
    <name evidence="4" type="ORF">FRZ61_03340</name>
</gene>
<dbReference type="InterPro" id="IPR014710">
    <property type="entry name" value="RmlC-like_jellyroll"/>
</dbReference>
<organism evidence="4 5">
    <name type="scientific">Hypericibacter adhaerens</name>
    <dbReference type="NCBI Taxonomy" id="2602016"/>
    <lineage>
        <taxon>Bacteria</taxon>
        <taxon>Pseudomonadati</taxon>
        <taxon>Pseudomonadota</taxon>
        <taxon>Alphaproteobacteria</taxon>
        <taxon>Rhodospirillales</taxon>
        <taxon>Dongiaceae</taxon>
        <taxon>Hypericibacter</taxon>
    </lineage>
</organism>
<dbReference type="SMART" id="SM00530">
    <property type="entry name" value="HTH_XRE"/>
    <property type="match status" value="1"/>
</dbReference>
<dbReference type="InterPro" id="IPR011051">
    <property type="entry name" value="RmlC_Cupin_sf"/>
</dbReference>
<reference evidence="4 5" key="1">
    <citation type="submission" date="2019-08" db="EMBL/GenBank/DDBJ databases">
        <title>Hyperibacter terrae gen. nov., sp. nov. and Hyperibacter viscosus sp. nov., two new members in the family Rhodospirillaceae isolated from the rhizosphere of Hypericum perforatum.</title>
        <authorList>
            <person name="Noviana Z."/>
        </authorList>
    </citation>
    <scope>NUCLEOTIDE SEQUENCE [LARGE SCALE GENOMIC DNA]</scope>
    <source>
        <strain evidence="4 5">R5959</strain>
    </source>
</reference>
<dbReference type="Gene3D" id="2.60.120.10">
    <property type="entry name" value="Jelly Rolls"/>
    <property type="match status" value="1"/>
</dbReference>
<dbReference type="PROSITE" id="PS50943">
    <property type="entry name" value="HTH_CROC1"/>
    <property type="match status" value="1"/>
</dbReference>
<dbReference type="EMBL" id="CP042582">
    <property type="protein sequence ID" value="QEX20417.1"/>
    <property type="molecule type" value="Genomic_DNA"/>
</dbReference>
<dbReference type="Proteomes" id="UP000325797">
    <property type="component" value="Chromosome"/>
</dbReference>
<feature type="compositionally biased region" description="Low complexity" evidence="2">
    <location>
        <begin position="202"/>
        <end position="219"/>
    </location>
</feature>
<evidence type="ECO:0000313" key="4">
    <source>
        <dbReference type="EMBL" id="QEX20417.1"/>
    </source>
</evidence>
<accession>A0A5J6MTF6</accession>
<feature type="region of interest" description="Disordered" evidence="2">
    <location>
        <begin position="195"/>
        <end position="219"/>
    </location>
</feature>
<evidence type="ECO:0000259" key="3">
    <source>
        <dbReference type="PROSITE" id="PS50943"/>
    </source>
</evidence>
<dbReference type="AlphaFoldDB" id="A0A5J6MTF6"/>
<dbReference type="InterPro" id="IPR050807">
    <property type="entry name" value="TransReg_Diox_bact_type"/>
</dbReference>
<dbReference type="InterPro" id="IPR001387">
    <property type="entry name" value="Cro/C1-type_HTH"/>
</dbReference>
<feature type="domain" description="HTH cro/C1-type" evidence="3">
    <location>
        <begin position="12"/>
        <end position="66"/>
    </location>
</feature>
<name>A0A5J6MTF6_9PROT</name>
<sequence length="219" mass="24279">MDLTTAEIGERIKALRKERRWTLQALGKRSGVSISALSKVENAQVAASFDTLLRIARGFGLGFEAMLNGTPSLPAGRLTTTRGGAGVFFSTDMYEYEVHSAELRQKHMIPLHMEVKARRLGDISRWSTHEGEEFIYVLQGDIELHTELYAPVRLKEGDSAYIDSKMRHAFLNRGKGRAWMLSICFSQDMKLPGRQSASRKFPAGGAARPAARRPAAGRG</sequence>
<dbReference type="GO" id="GO:0003700">
    <property type="term" value="F:DNA-binding transcription factor activity"/>
    <property type="evidence" value="ECO:0007669"/>
    <property type="project" value="TreeGrafter"/>
</dbReference>
<dbReference type="CDD" id="cd00093">
    <property type="entry name" value="HTH_XRE"/>
    <property type="match status" value="1"/>
</dbReference>
<dbReference type="GO" id="GO:0003677">
    <property type="term" value="F:DNA binding"/>
    <property type="evidence" value="ECO:0007669"/>
    <property type="project" value="UniProtKB-KW"/>
</dbReference>
<evidence type="ECO:0000256" key="1">
    <source>
        <dbReference type="ARBA" id="ARBA00023125"/>
    </source>
</evidence>
<evidence type="ECO:0000313" key="5">
    <source>
        <dbReference type="Proteomes" id="UP000325797"/>
    </source>
</evidence>
<keyword evidence="1" id="KW-0238">DNA-binding</keyword>
<dbReference type="Pfam" id="PF07883">
    <property type="entry name" value="Cupin_2"/>
    <property type="match status" value="1"/>
</dbReference>
<dbReference type="RefSeq" id="WP_151114652.1">
    <property type="nucleotide sequence ID" value="NZ_CP042582.1"/>
</dbReference>
<dbReference type="CDD" id="cd02209">
    <property type="entry name" value="cupin_XRE_C"/>
    <property type="match status" value="1"/>
</dbReference>
<proteinExistence type="predicted"/>